<reference evidence="2" key="1">
    <citation type="journal article" date="2019" name="Int. J. Syst. Evol. Microbiol.">
        <title>The Global Catalogue of Microorganisms (GCM) 10K type strain sequencing project: providing services to taxonomists for standard genome sequencing and annotation.</title>
        <authorList>
            <consortium name="The Broad Institute Genomics Platform"/>
            <consortium name="The Broad Institute Genome Sequencing Center for Infectious Disease"/>
            <person name="Wu L."/>
            <person name="Ma J."/>
        </authorList>
    </citation>
    <scope>NUCLEOTIDE SEQUENCE [LARGE SCALE GENOMIC DNA]</scope>
    <source>
        <strain evidence="2">CGMCC 4.1469</strain>
    </source>
</reference>
<evidence type="ECO:0000313" key="2">
    <source>
        <dbReference type="Proteomes" id="UP001596052"/>
    </source>
</evidence>
<evidence type="ECO:0000313" key="1">
    <source>
        <dbReference type="EMBL" id="MFC5458182.1"/>
    </source>
</evidence>
<dbReference type="RefSeq" id="WP_377172266.1">
    <property type="nucleotide sequence ID" value="NZ_JBHSMQ010000021.1"/>
</dbReference>
<protein>
    <submittedName>
        <fullName evidence="1">Uncharacterized protein</fullName>
    </submittedName>
</protein>
<sequence length="207" mass="23840">MNKYIKALMILIVANCKAEDLTINSAEQLFRSHHISHMLASQDANDAVELCLYYEQKVFRPEAAYYWANVAIKLGSTAINREKINNLEAKIQQSTYTQNEIALMPEALKNLKFQKVRSDLIDKIKVDKMNSFQHLKSLFMLNLDFAEEAFYWFSKENEISQNSDDRSSLKTLQQSIYLSKVNGSSEIIISGLIASESVFWRRLGLKE</sequence>
<accession>A0ABW0L085</accession>
<dbReference type="Proteomes" id="UP001596052">
    <property type="component" value="Unassembled WGS sequence"/>
</dbReference>
<gene>
    <name evidence="1" type="ORF">ACFQDI_25175</name>
</gene>
<name>A0ABW0L085_9BACT</name>
<comment type="caution">
    <text evidence="1">The sequence shown here is derived from an EMBL/GenBank/DDBJ whole genome shotgun (WGS) entry which is preliminary data.</text>
</comment>
<organism evidence="1 2">
    <name type="scientific">Prosthecobacter fluviatilis</name>
    <dbReference type="NCBI Taxonomy" id="445931"/>
    <lineage>
        <taxon>Bacteria</taxon>
        <taxon>Pseudomonadati</taxon>
        <taxon>Verrucomicrobiota</taxon>
        <taxon>Verrucomicrobiia</taxon>
        <taxon>Verrucomicrobiales</taxon>
        <taxon>Verrucomicrobiaceae</taxon>
        <taxon>Prosthecobacter</taxon>
    </lineage>
</organism>
<proteinExistence type="predicted"/>
<dbReference type="EMBL" id="JBHSMQ010000021">
    <property type="protein sequence ID" value="MFC5458182.1"/>
    <property type="molecule type" value="Genomic_DNA"/>
</dbReference>
<keyword evidence="2" id="KW-1185">Reference proteome</keyword>